<dbReference type="RefSeq" id="WP_033380606.1">
    <property type="nucleotide sequence ID" value="NZ_FWXV01000010.1"/>
</dbReference>
<organism evidence="1 2">
    <name type="scientific">Kibdelosporangium aridum</name>
    <dbReference type="NCBI Taxonomy" id="2030"/>
    <lineage>
        <taxon>Bacteria</taxon>
        <taxon>Bacillati</taxon>
        <taxon>Actinomycetota</taxon>
        <taxon>Actinomycetes</taxon>
        <taxon>Pseudonocardiales</taxon>
        <taxon>Pseudonocardiaceae</taxon>
        <taxon>Kibdelosporangium</taxon>
    </lineage>
</organism>
<gene>
    <name evidence="1" type="ORF">SAMN05661093_08678</name>
</gene>
<proteinExistence type="predicted"/>
<reference evidence="1 2" key="1">
    <citation type="submission" date="2017-04" db="EMBL/GenBank/DDBJ databases">
        <authorList>
            <person name="Afonso C.L."/>
            <person name="Miller P.J."/>
            <person name="Scott M.A."/>
            <person name="Spackman E."/>
            <person name="Goraichik I."/>
            <person name="Dimitrov K.M."/>
            <person name="Suarez D.L."/>
            <person name="Swayne D.E."/>
        </authorList>
    </citation>
    <scope>NUCLEOTIDE SEQUENCE [LARGE SCALE GENOMIC DNA]</scope>
    <source>
        <strain evidence="1 2">DSM 43828</strain>
    </source>
</reference>
<sequence>MITIEKTAELPAGADKIWSVVSDLGRWQDWLTIHQKWKSEVPAQVGEGTKVTGVASVLNMPNTIEWVVDEWDAPRKLAISGKGLAGAVVTISLAVTPQGDSSELVVTSSFDGQMIVGAIAGAIERASKKELDTSLANLEKLVA</sequence>
<protein>
    <submittedName>
        <fullName evidence="1">Polyketide cyclase / dehydrase and lipid transport</fullName>
    </submittedName>
</protein>
<name>A0A1W2FRK7_KIBAR</name>
<dbReference type="EMBL" id="FWXV01000010">
    <property type="protein sequence ID" value="SMD24609.1"/>
    <property type="molecule type" value="Genomic_DNA"/>
</dbReference>
<dbReference type="OrthoDB" id="3681637at2"/>
<evidence type="ECO:0000313" key="1">
    <source>
        <dbReference type="EMBL" id="SMD24609.1"/>
    </source>
</evidence>
<dbReference type="SUPFAM" id="SSF55961">
    <property type="entry name" value="Bet v1-like"/>
    <property type="match status" value="1"/>
</dbReference>
<dbReference type="AlphaFoldDB" id="A0A1W2FRK7"/>
<dbReference type="InterPro" id="IPR023393">
    <property type="entry name" value="START-like_dom_sf"/>
</dbReference>
<accession>A0A1W2FRK7</accession>
<evidence type="ECO:0000313" key="2">
    <source>
        <dbReference type="Proteomes" id="UP000192674"/>
    </source>
</evidence>
<dbReference type="Proteomes" id="UP000192674">
    <property type="component" value="Unassembled WGS sequence"/>
</dbReference>
<dbReference type="Gene3D" id="3.30.530.20">
    <property type="match status" value="1"/>
</dbReference>
<dbReference type="Pfam" id="PF10604">
    <property type="entry name" value="Polyketide_cyc2"/>
    <property type="match status" value="1"/>
</dbReference>
<dbReference type="InterPro" id="IPR019587">
    <property type="entry name" value="Polyketide_cyclase/dehydratase"/>
</dbReference>
<keyword evidence="2" id="KW-1185">Reference proteome</keyword>
<dbReference type="CDD" id="cd07812">
    <property type="entry name" value="SRPBCC"/>
    <property type="match status" value="1"/>
</dbReference>